<dbReference type="InterPro" id="IPR011990">
    <property type="entry name" value="TPR-like_helical_dom_sf"/>
</dbReference>
<keyword evidence="3" id="KW-0812">Transmembrane</keyword>
<dbReference type="Gene3D" id="1.25.40.10">
    <property type="entry name" value="Tetratricopeptide repeat domain"/>
    <property type="match status" value="1"/>
</dbReference>
<dbReference type="PANTHER" id="PTHR15696">
    <property type="entry name" value="SMG-7 SUPPRESSOR WITH MORPHOLOGICAL EFFECT ON GENITALIA PROTEIN 7"/>
    <property type="match status" value="1"/>
</dbReference>
<dbReference type="GO" id="GO:0070034">
    <property type="term" value="F:telomerase RNA binding"/>
    <property type="evidence" value="ECO:0007669"/>
    <property type="project" value="TreeGrafter"/>
</dbReference>
<protein>
    <submittedName>
        <fullName evidence="6">Uncharacterized protein</fullName>
    </submittedName>
</protein>
<organism evidence="6 7">
    <name type="scientific">Diploptera punctata</name>
    <name type="common">Pacific beetle cockroach</name>
    <dbReference type="NCBI Taxonomy" id="6984"/>
    <lineage>
        <taxon>Eukaryota</taxon>
        <taxon>Metazoa</taxon>
        <taxon>Ecdysozoa</taxon>
        <taxon>Arthropoda</taxon>
        <taxon>Hexapoda</taxon>
        <taxon>Insecta</taxon>
        <taxon>Pterygota</taxon>
        <taxon>Neoptera</taxon>
        <taxon>Polyneoptera</taxon>
        <taxon>Dictyoptera</taxon>
        <taxon>Blattodea</taxon>
        <taxon>Blaberoidea</taxon>
        <taxon>Blaberidae</taxon>
        <taxon>Diplopterinae</taxon>
        <taxon>Diploptera</taxon>
    </lineage>
</organism>
<evidence type="ECO:0000259" key="4">
    <source>
        <dbReference type="Pfam" id="PF10373"/>
    </source>
</evidence>
<dbReference type="GO" id="GO:0042162">
    <property type="term" value="F:telomeric DNA binding"/>
    <property type="evidence" value="ECO:0007669"/>
    <property type="project" value="TreeGrafter"/>
</dbReference>
<evidence type="ECO:0000313" key="6">
    <source>
        <dbReference type="EMBL" id="KAJ9576468.1"/>
    </source>
</evidence>
<feature type="domain" description="DNA/RNA-binding" evidence="4">
    <location>
        <begin position="193"/>
        <end position="465"/>
    </location>
</feature>
<dbReference type="GO" id="GO:0000184">
    <property type="term" value="P:nuclear-transcribed mRNA catabolic process, nonsense-mediated decay"/>
    <property type="evidence" value="ECO:0007669"/>
    <property type="project" value="UniProtKB-KW"/>
</dbReference>
<keyword evidence="1" id="KW-0866">Nonsense-mediated mRNA decay</keyword>
<reference evidence="6" key="1">
    <citation type="journal article" date="2023" name="IScience">
        <title>Live-bearing cockroach genome reveals convergent evolutionary mechanisms linked to viviparity in insects and beyond.</title>
        <authorList>
            <person name="Fouks B."/>
            <person name="Harrison M.C."/>
            <person name="Mikhailova A.A."/>
            <person name="Marchal E."/>
            <person name="English S."/>
            <person name="Carruthers M."/>
            <person name="Jennings E.C."/>
            <person name="Chiamaka E.L."/>
            <person name="Frigard R.A."/>
            <person name="Pippel M."/>
            <person name="Attardo G.M."/>
            <person name="Benoit J.B."/>
            <person name="Bornberg-Bauer E."/>
            <person name="Tobe S.S."/>
        </authorList>
    </citation>
    <scope>NUCLEOTIDE SEQUENCE</scope>
    <source>
        <strain evidence="6">Stay&amp;Tobe</strain>
    </source>
</reference>
<dbReference type="PANTHER" id="PTHR15696:SF5">
    <property type="entry name" value="NONSENSE-MEDIATED MRNA DECAY FACTOR SMG7"/>
    <property type="match status" value="1"/>
</dbReference>
<name>A0AAD7Z9L3_DIPPU</name>
<keyword evidence="7" id="KW-1185">Reference proteome</keyword>
<evidence type="ECO:0000256" key="2">
    <source>
        <dbReference type="SAM" id="Coils"/>
    </source>
</evidence>
<dbReference type="InterPro" id="IPR045153">
    <property type="entry name" value="Est1/Ebs1-like"/>
</dbReference>
<dbReference type="InterPro" id="IPR018834">
    <property type="entry name" value="DNA/RNA-bd_Est1-type"/>
</dbReference>
<dbReference type="SUPFAM" id="SSF48452">
    <property type="entry name" value="TPR-like"/>
    <property type="match status" value="1"/>
</dbReference>
<dbReference type="InterPro" id="IPR019458">
    <property type="entry name" value="Est1-like_N"/>
</dbReference>
<keyword evidence="3" id="KW-1133">Transmembrane helix</keyword>
<comment type="caution">
    <text evidence="6">The sequence shown here is derived from an EMBL/GenBank/DDBJ whole genome shotgun (WGS) entry which is preliminary data.</text>
</comment>
<feature type="domain" description="Telomerase activating protein Est1-like N-terminal" evidence="5">
    <location>
        <begin position="83"/>
        <end position="190"/>
    </location>
</feature>
<feature type="coiled-coil region" evidence="2">
    <location>
        <begin position="3"/>
        <end position="30"/>
    </location>
</feature>
<dbReference type="GO" id="GO:0005697">
    <property type="term" value="C:telomerase holoenzyme complex"/>
    <property type="evidence" value="ECO:0007669"/>
    <property type="project" value="TreeGrafter"/>
</dbReference>
<proteinExistence type="predicted"/>
<evidence type="ECO:0000256" key="1">
    <source>
        <dbReference type="ARBA" id="ARBA00023161"/>
    </source>
</evidence>
<accession>A0AAD7Z9L3</accession>
<keyword evidence="3" id="KW-0472">Membrane</keyword>
<keyword evidence="2" id="KW-0175">Coiled coil</keyword>
<sequence length="469" mass="53803">MGLKAAIQALKKAEKLKEKVQNTRDLLNDNEAWICQQQLQVISLLFFFCLFFNLILLFFSMAFLLRIYQQVLILDLEYALDRKVEQELWNHGFKNYIGTLQNLNPKRTESQAMLSWCLEAASGFYLTLLQEICTAFDLDLPFRRKESVYGNGKTYRTVDHLSQPHKNSCYYICQHCLVHLGDIARYRNQNRQAEVFYRHAVQLAPNSGQPYNQLALLEASRGDRLSTVFHYVRSIAVRHFFPAAATNLSRTLNKSAEEQLNVEGRNKLSISEYVSVFLKLHGLLHNSADLQEAEKYVKVLTTTLTALVATESLTSWKLVQMLVYSAWLALHHDCGSCSCDHFPTKLHTFSDEQLSTDEKRVKHLVMDLMAGSLSAFLLPVYTLKEGDALLESFVLQLKLTLDWIKLDPHVLLDSAFTSRLQIWPSLCKLLNGLQQALTDFSADKYAYLPLPEDRDLQGFIPLEKSFTDL</sequence>
<dbReference type="Proteomes" id="UP001233999">
    <property type="component" value="Unassembled WGS sequence"/>
</dbReference>
<evidence type="ECO:0000259" key="5">
    <source>
        <dbReference type="Pfam" id="PF10374"/>
    </source>
</evidence>
<dbReference type="Pfam" id="PF10373">
    <property type="entry name" value="EST1_DNA_bind"/>
    <property type="match status" value="1"/>
</dbReference>
<feature type="non-terminal residue" evidence="6">
    <location>
        <position position="469"/>
    </location>
</feature>
<gene>
    <name evidence="6" type="ORF">L9F63_006681</name>
</gene>
<evidence type="ECO:0000256" key="3">
    <source>
        <dbReference type="SAM" id="Phobius"/>
    </source>
</evidence>
<feature type="transmembrane region" description="Helical" evidence="3">
    <location>
        <begin position="44"/>
        <end position="65"/>
    </location>
</feature>
<dbReference type="AlphaFoldDB" id="A0AAD7Z9L3"/>
<dbReference type="Pfam" id="PF10374">
    <property type="entry name" value="EST1"/>
    <property type="match status" value="1"/>
</dbReference>
<reference evidence="6" key="2">
    <citation type="submission" date="2023-05" db="EMBL/GenBank/DDBJ databases">
        <authorList>
            <person name="Fouks B."/>
        </authorList>
    </citation>
    <scope>NUCLEOTIDE SEQUENCE</scope>
    <source>
        <strain evidence="6">Stay&amp;Tobe</strain>
        <tissue evidence="6">Testes</tissue>
    </source>
</reference>
<evidence type="ECO:0000313" key="7">
    <source>
        <dbReference type="Proteomes" id="UP001233999"/>
    </source>
</evidence>
<dbReference type="EMBL" id="JASPKZ010009790">
    <property type="protein sequence ID" value="KAJ9576468.1"/>
    <property type="molecule type" value="Genomic_DNA"/>
</dbReference>